<evidence type="ECO:0000259" key="6">
    <source>
        <dbReference type="SMART" id="SM00732"/>
    </source>
</evidence>
<dbReference type="InterPro" id="IPR006641">
    <property type="entry name" value="YqgF/RNaseH-like_dom"/>
</dbReference>
<comment type="similarity">
    <text evidence="5">Belongs to the YqgF HJR family.</text>
</comment>
<sequence>MRCLGLDLGDKRIGIAISDELGITAQGLQTLERRSLKADLAALQTLIDTHGVTEIVVGMPRNMDGSYGERAAIIEQFMEALEAACQLPCTPWDERLTSRQADRVLRAAGQHRRQPKSVRDRMAAQLILQSYMDYQHIRANRARPEL</sequence>
<organism evidence="7 8">
    <name type="scientific">Entotheonella factor</name>
    <dbReference type="NCBI Taxonomy" id="1429438"/>
    <lineage>
        <taxon>Bacteria</taxon>
        <taxon>Pseudomonadati</taxon>
        <taxon>Nitrospinota/Tectimicrobiota group</taxon>
        <taxon>Candidatus Tectimicrobiota</taxon>
        <taxon>Candidatus Entotheonellia</taxon>
        <taxon>Candidatus Entotheonellales</taxon>
        <taxon>Candidatus Entotheonellaceae</taxon>
        <taxon>Candidatus Entotheonella</taxon>
    </lineage>
</organism>
<evidence type="ECO:0000256" key="5">
    <source>
        <dbReference type="HAMAP-Rule" id="MF_00651"/>
    </source>
</evidence>
<accession>W4L5Y4</accession>
<dbReference type="Pfam" id="PF03652">
    <property type="entry name" value="RuvX"/>
    <property type="match status" value="1"/>
</dbReference>
<keyword evidence="1 5" id="KW-0963">Cytoplasm</keyword>
<evidence type="ECO:0000256" key="2">
    <source>
        <dbReference type="ARBA" id="ARBA00022517"/>
    </source>
</evidence>
<gene>
    <name evidence="7" type="ORF">ETSY1_39095</name>
</gene>
<evidence type="ECO:0000256" key="4">
    <source>
        <dbReference type="ARBA" id="ARBA00022801"/>
    </source>
</evidence>
<dbReference type="HOGENOM" id="CLU_098240_2_0_7"/>
<comment type="subcellular location">
    <subcellularLocation>
        <location evidence="5">Cytoplasm</location>
    </subcellularLocation>
</comment>
<dbReference type="EC" id="3.1.-.-" evidence="5"/>
<keyword evidence="8" id="KW-1185">Reference proteome</keyword>
<dbReference type="GO" id="GO:0005829">
    <property type="term" value="C:cytosol"/>
    <property type="evidence" value="ECO:0007669"/>
    <property type="project" value="TreeGrafter"/>
</dbReference>
<dbReference type="EMBL" id="AZHW01001232">
    <property type="protein sequence ID" value="ETW93462.1"/>
    <property type="molecule type" value="Genomic_DNA"/>
</dbReference>
<dbReference type="AlphaFoldDB" id="W4L5Y4"/>
<comment type="caution">
    <text evidence="7">The sequence shown here is derived from an EMBL/GenBank/DDBJ whole genome shotgun (WGS) entry which is preliminary data.</text>
</comment>
<reference evidence="7 8" key="1">
    <citation type="journal article" date="2014" name="Nature">
        <title>An environmental bacterial taxon with a large and distinct metabolic repertoire.</title>
        <authorList>
            <person name="Wilson M.C."/>
            <person name="Mori T."/>
            <person name="Ruckert C."/>
            <person name="Uria A.R."/>
            <person name="Helf M.J."/>
            <person name="Takada K."/>
            <person name="Gernert C."/>
            <person name="Steffens U.A."/>
            <person name="Heycke N."/>
            <person name="Schmitt S."/>
            <person name="Rinke C."/>
            <person name="Helfrich E.J."/>
            <person name="Brachmann A.O."/>
            <person name="Gurgui C."/>
            <person name="Wakimoto T."/>
            <person name="Kracht M."/>
            <person name="Crusemann M."/>
            <person name="Hentschel U."/>
            <person name="Abe I."/>
            <person name="Matsunaga S."/>
            <person name="Kalinowski J."/>
            <person name="Takeyama H."/>
            <person name="Piel J."/>
        </authorList>
    </citation>
    <scope>NUCLEOTIDE SEQUENCE [LARGE SCALE GENOMIC DNA]</scope>
    <source>
        <strain evidence="8">TSY1</strain>
    </source>
</reference>
<dbReference type="InterPro" id="IPR005227">
    <property type="entry name" value="YqgF"/>
</dbReference>
<dbReference type="InterPro" id="IPR037027">
    <property type="entry name" value="YqgF/RNaseH-like_dom_sf"/>
</dbReference>
<dbReference type="GO" id="GO:0000967">
    <property type="term" value="P:rRNA 5'-end processing"/>
    <property type="evidence" value="ECO:0007669"/>
    <property type="project" value="UniProtKB-UniRule"/>
</dbReference>
<evidence type="ECO:0000313" key="8">
    <source>
        <dbReference type="Proteomes" id="UP000019141"/>
    </source>
</evidence>
<evidence type="ECO:0000313" key="7">
    <source>
        <dbReference type="EMBL" id="ETW93462.1"/>
    </source>
</evidence>
<dbReference type="PANTHER" id="PTHR33317">
    <property type="entry name" value="POLYNUCLEOTIDYL TRANSFERASE, RIBONUCLEASE H-LIKE SUPERFAMILY PROTEIN"/>
    <property type="match status" value="1"/>
</dbReference>
<dbReference type="InterPro" id="IPR012337">
    <property type="entry name" value="RNaseH-like_sf"/>
</dbReference>
<keyword evidence="3 5" id="KW-0540">Nuclease</keyword>
<name>W4L5Y4_ENTF1</name>
<comment type="function">
    <text evidence="5">Could be a nuclease involved in processing of the 5'-end of pre-16S rRNA.</text>
</comment>
<dbReference type="GO" id="GO:0016788">
    <property type="term" value="F:hydrolase activity, acting on ester bonds"/>
    <property type="evidence" value="ECO:0007669"/>
    <property type="project" value="UniProtKB-UniRule"/>
</dbReference>
<dbReference type="PANTHER" id="PTHR33317:SF4">
    <property type="entry name" value="POLYNUCLEOTIDYL TRANSFERASE, RIBONUCLEASE H-LIKE SUPERFAMILY PROTEIN"/>
    <property type="match status" value="1"/>
</dbReference>
<dbReference type="HAMAP" id="MF_00651">
    <property type="entry name" value="Nuclease_YqgF"/>
    <property type="match status" value="1"/>
</dbReference>
<dbReference type="SUPFAM" id="SSF53098">
    <property type="entry name" value="Ribonuclease H-like"/>
    <property type="match status" value="1"/>
</dbReference>
<dbReference type="NCBIfam" id="TIGR00250">
    <property type="entry name" value="RNAse_H_YqgF"/>
    <property type="match status" value="1"/>
</dbReference>
<keyword evidence="2 5" id="KW-0690">Ribosome biogenesis</keyword>
<feature type="domain" description="YqgF/RNase H-like" evidence="6">
    <location>
        <begin position="1"/>
        <end position="101"/>
    </location>
</feature>
<protein>
    <recommendedName>
        <fullName evidence="5">Putative pre-16S rRNA nuclease</fullName>
        <ecNumber evidence="5">3.1.-.-</ecNumber>
    </recommendedName>
</protein>
<evidence type="ECO:0000256" key="3">
    <source>
        <dbReference type="ARBA" id="ARBA00022722"/>
    </source>
</evidence>
<keyword evidence="4 5" id="KW-0378">Hydrolase</keyword>
<dbReference type="SMART" id="SM00732">
    <property type="entry name" value="YqgFc"/>
    <property type="match status" value="1"/>
</dbReference>
<proteinExistence type="inferred from homology"/>
<dbReference type="GO" id="GO:0004518">
    <property type="term" value="F:nuclease activity"/>
    <property type="evidence" value="ECO:0007669"/>
    <property type="project" value="UniProtKB-KW"/>
</dbReference>
<dbReference type="Proteomes" id="UP000019141">
    <property type="component" value="Unassembled WGS sequence"/>
</dbReference>
<dbReference type="Gene3D" id="3.30.420.140">
    <property type="entry name" value="YqgF/RNase H-like domain"/>
    <property type="match status" value="1"/>
</dbReference>
<evidence type="ECO:0000256" key="1">
    <source>
        <dbReference type="ARBA" id="ARBA00022490"/>
    </source>
</evidence>
<dbReference type="CDD" id="cd16964">
    <property type="entry name" value="YqgF"/>
    <property type="match status" value="1"/>
</dbReference>